<dbReference type="PANTHER" id="PTHR37917:SF9">
    <property type="entry name" value="RHOPTRY PROTEIN"/>
    <property type="match status" value="1"/>
</dbReference>
<dbReference type="Gene3D" id="1.20.5.340">
    <property type="match status" value="1"/>
</dbReference>
<dbReference type="EMBL" id="OV651826">
    <property type="protein sequence ID" value="CAH1103204.1"/>
    <property type="molecule type" value="Genomic_DNA"/>
</dbReference>
<proteinExistence type="predicted"/>
<dbReference type="InterPro" id="IPR011049">
    <property type="entry name" value="Serralysin-like_metalloprot_C"/>
</dbReference>
<feature type="region of interest" description="Disordered" evidence="1">
    <location>
        <begin position="43"/>
        <end position="110"/>
    </location>
</feature>
<dbReference type="SUPFAM" id="SSF101967">
    <property type="entry name" value="Adhesin YadA, collagen-binding domain"/>
    <property type="match status" value="1"/>
</dbReference>
<organism evidence="2 3">
    <name type="scientific">Psylliodes chrysocephalus</name>
    <dbReference type="NCBI Taxonomy" id="3402493"/>
    <lineage>
        <taxon>Eukaryota</taxon>
        <taxon>Metazoa</taxon>
        <taxon>Ecdysozoa</taxon>
        <taxon>Arthropoda</taxon>
        <taxon>Hexapoda</taxon>
        <taxon>Insecta</taxon>
        <taxon>Pterygota</taxon>
        <taxon>Neoptera</taxon>
        <taxon>Endopterygota</taxon>
        <taxon>Coleoptera</taxon>
        <taxon>Polyphaga</taxon>
        <taxon>Cucujiformia</taxon>
        <taxon>Chrysomeloidea</taxon>
        <taxon>Chrysomelidae</taxon>
        <taxon>Galerucinae</taxon>
        <taxon>Alticini</taxon>
        <taxon>Psylliodes</taxon>
    </lineage>
</organism>
<accession>A0A9P0G5U9</accession>
<sequence>MSFKDNDLVTNFRIRITKFSTVLAWILEILILHKKGVGTNKKGVGTNKKGVGTNKKGVGTNKKGVGTNKKGVGTNKKGVGTNKKGVGTNKKGVGTNKKGVGTNKKGVGTNKRLWKPKKKTNVSLNKNLPSRNRFSAAQVNGLQMSN</sequence>
<evidence type="ECO:0000313" key="2">
    <source>
        <dbReference type="EMBL" id="CAH1103204.1"/>
    </source>
</evidence>
<dbReference type="Proteomes" id="UP001153636">
    <property type="component" value="Chromosome 14"/>
</dbReference>
<dbReference type="PANTHER" id="PTHR37917">
    <property type="entry name" value="PROTEIN CBG03580"/>
    <property type="match status" value="1"/>
</dbReference>
<reference evidence="2" key="1">
    <citation type="submission" date="2022-01" db="EMBL/GenBank/DDBJ databases">
        <authorList>
            <person name="King R."/>
        </authorList>
    </citation>
    <scope>NUCLEOTIDE SEQUENCE</scope>
</reference>
<evidence type="ECO:0000313" key="3">
    <source>
        <dbReference type="Proteomes" id="UP001153636"/>
    </source>
</evidence>
<gene>
    <name evidence="2" type="ORF">PSYICH_LOCUS4459</name>
</gene>
<name>A0A9P0G5U9_9CUCU</name>
<protein>
    <submittedName>
        <fullName evidence="2">Uncharacterized protein</fullName>
    </submittedName>
</protein>
<keyword evidence="3" id="KW-1185">Reference proteome</keyword>
<dbReference type="AlphaFoldDB" id="A0A9P0G5U9"/>
<evidence type="ECO:0000256" key="1">
    <source>
        <dbReference type="SAM" id="MobiDB-lite"/>
    </source>
</evidence>